<evidence type="ECO:0000313" key="1">
    <source>
        <dbReference type="EMBL" id="QFZ28679.1"/>
    </source>
</evidence>
<protein>
    <submittedName>
        <fullName evidence="1">Uncharacterized transporter</fullName>
    </submittedName>
</protein>
<accession>A0ACD0WM77</accession>
<gene>
    <name evidence="1" type="ORF">EJF14_40725</name>
</gene>
<keyword evidence="2" id="KW-1185">Reference proteome</keyword>
<sequence>MLNDSVYLTTHETALAVVATAMKKARLSIDTLIINSFMGGVFFSTGGMLFVLAQANSPKIYESDPGMINLIQGILYPIGLFYVVITGVDLFNSNILFFAVGVARGAVTIVDLLISWLVSWWFNLVGNIFVCYIICHYSGVSSQPLYVKGSVDILKEKLNFSFTETLLKGMAGNFYVCLAIYLQLMAKPLHVKFLMMLLPIFSFVSMGFTHSVADMYMIICGLINDHSISVRTVAWKLFLPGALGNIIGGTFFALVVPWYLHLYVVERDQRALHLPRFEMRDEQPELNQDSRVVRVRPEDMEDDDTEIEQDRIPEKQDDGELSSIGSSRSPSQYLDRTLSRTTTTRSQRQRRLVQSPSNVFPVLGMGPPASREKSIVSGEEDEDEDMVSTYSGREIERPSANFIGEQIKRTLSRQPTKKDIEAQHEATIVRDPESRRSSINFPRQLHRFSFAHDRSNSARDLAELNKRFDKAGITQKAADAANEAAGTSDFLHANRASPIMKMSSGIPPETKPVDATDMEPTTTTASTIIKPYKPEEADS</sequence>
<name>A0ACD0WM77_CLALS</name>
<proteinExistence type="predicted"/>
<organism evidence="1 2">
    <name type="scientific">Clavispora lusitaniae</name>
    <name type="common">Candida lusitaniae</name>
    <dbReference type="NCBI Taxonomy" id="36911"/>
    <lineage>
        <taxon>Eukaryota</taxon>
        <taxon>Fungi</taxon>
        <taxon>Dikarya</taxon>
        <taxon>Ascomycota</taxon>
        <taxon>Saccharomycotina</taxon>
        <taxon>Pichiomycetes</taxon>
        <taxon>Metschnikowiaceae</taxon>
        <taxon>Clavispora</taxon>
    </lineage>
</organism>
<dbReference type="EMBL" id="CP038487">
    <property type="protein sequence ID" value="QFZ28679.1"/>
    <property type="molecule type" value="Genomic_DNA"/>
</dbReference>
<evidence type="ECO:0000313" key="2">
    <source>
        <dbReference type="Proteomes" id="UP000326582"/>
    </source>
</evidence>
<dbReference type="Proteomes" id="UP000326582">
    <property type="component" value="Chromosome 4"/>
</dbReference>
<reference evidence="2" key="1">
    <citation type="journal article" date="2019" name="MBio">
        <title>Comparative genomics for the elucidation of multidrug resistance (MDR) in Candida lusitaniae.</title>
        <authorList>
            <person name="Kannan A."/>
            <person name="Asner S.A."/>
            <person name="Trachsel E."/>
            <person name="Kelly S."/>
            <person name="Parker J."/>
            <person name="Sanglard D."/>
        </authorList>
    </citation>
    <scope>NUCLEOTIDE SEQUENCE [LARGE SCALE GENOMIC DNA]</scope>
    <source>
        <strain evidence="2">P1</strain>
    </source>
</reference>